<evidence type="ECO:0000313" key="1">
    <source>
        <dbReference type="EMBL" id="EGC38235.1"/>
    </source>
</evidence>
<dbReference type="InterPro" id="IPR011990">
    <property type="entry name" value="TPR-like_helical_dom_sf"/>
</dbReference>
<dbReference type="SUPFAM" id="SSF48452">
    <property type="entry name" value="TPR-like"/>
    <property type="match status" value="1"/>
</dbReference>
<organism evidence="1 2">
    <name type="scientific">Dictyostelium purpureum</name>
    <name type="common">Slime mold</name>
    <dbReference type="NCBI Taxonomy" id="5786"/>
    <lineage>
        <taxon>Eukaryota</taxon>
        <taxon>Amoebozoa</taxon>
        <taxon>Evosea</taxon>
        <taxon>Eumycetozoa</taxon>
        <taxon>Dictyostelia</taxon>
        <taxon>Dictyosteliales</taxon>
        <taxon>Dictyosteliaceae</taxon>
        <taxon>Dictyostelium</taxon>
    </lineage>
</organism>
<dbReference type="VEuPathDB" id="AmoebaDB:DICPUDRAFT_149128"/>
<proteinExistence type="predicted"/>
<accession>F0ZCX4</accession>
<dbReference type="RefSeq" id="XP_003285273.1">
    <property type="nucleotide sequence ID" value="XM_003285225.1"/>
</dbReference>
<keyword evidence="2" id="KW-1185">Reference proteome</keyword>
<dbReference type="FunCoup" id="F0ZCX4">
    <property type="interactions" value="743"/>
</dbReference>
<dbReference type="InParanoid" id="F0ZCX4"/>
<dbReference type="SMART" id="SM00028">
    <property type="entry name" value="TPR"/>
    <property type="match status" value="3"/>
</dbReference>
<dbReference type="Proteomes" id="UP000001064">
    <property type="component" value="Unassembled WGS sequence"/>
</dbReference>
<dbReference type="InterPro" id="IPR019734">
    <property type="entry name" value="TPR_rpt"/>
</dbReference>
<evidence type="ECO:0000313" key="2">
    <source>
        <dbReference type="Proteomes" id="UP000001064"/>
    </source>
</evidence>
<dbReference type="KEGG" id="dpp:DICPUDRAFT_149128"/>
<dbReference type="EMBL" id="GL870981">
    <property type="protein sequence ID" value="EGC38235.1"/>
    <property type="molecule type" value="Genomic_DNA"/>
</dbReference>
<dbReference type="eggNOG" id="ENOG502RHDG">
    <property type="taxonomic scope" value="Eukaryota"/>
</dbReference>
<gene>
    <name evidence="1" type="ORF">DICPUDRAFT_149128</name>
</gene>
<protein>
    <recommendedName>
        <fullName evidence="3">MalT-like TPR region domain-containing protein</fullName>
    </recommendedName>
</protein>
<sequence length="469" mass="53875">MNGLTNKLFRKNLTTRAVSSFINSRGTVLSSFNSSLNNSRNNNNNNSSNNNNNSIINNSRFYSTISPTSKPNYQVIFFKYSRKIPVHHTKIEFDKVIALADSGFLSNAESNVVRVLRNLQKEVDISSSFYGYPLYAAGLVSLKKGKYVAGEKFFRNSLSKYSDYDRSYVYRIETTNDLGLNLLRQGNSQEAERYLLGSYNLAIKYEVKLLPHIFTNIGEYYKELCLYDDANFYHGNANSHLILLASQNANSGIDLARCYLNRAQIFRLLNKIDEAENFLNMGSEILIQFFKERYNSPIPKHMDWSKLLLEVGHLYYAKGEYKKAKKKFISARNHFNLMKNSSVPDAIFNTLNLAIMEYNHPTLSDSAKYIMDILNKVEPLVKEFATQTSTLRMSKVYIAMKTLQYYCQQKESTASNTTSTNAINNTTATTTEQPQQKNKFQKTKISLFEPHHFQLTFVEYKAPLQQYNA</sequence>
<dbReference type="AlphaFoldDB" id="F0ZCX4"/>
<name>F0ZCX4_DICPU</name>
<dbReference type="GeneID" id="10502544"/>
<dbReference type="Gene3D" id="1.25.40.10">
    <property type="entry name" value="Tetratricopeptide repeat domain"/>
    <property type="match status" value="1"/>
</dbReference>
<reference evidence="2" key="1">
    <citation type="journal article" date="2011" name="Genome Biol.">
        <title>Comparative genomics of the social amoebae Dictyostelium discoideum and Dictyostelium purpureum.</title>
        <authorList>
            <consortium name="US DOE Joint Genome Institute (JGI-PGF)"/>
            <person name="Sucgang R."/>
            <person name="Kuo A."/>
            <person name="Tian X."/>
            <person name="Salerno W."/>
            <person name="Parikh A."/>
            <person name="Feasley C.L."/>
            <person name="Dalin E."/>
            <person name="Tu H."/>
            <person name="Huang E."/>
            <person name="Barry K."/>
            <person name="Lindquist E."/>
            <person name="Shapiro H."/>
            <person name="Bruce D."/>
            <person name="Schmutz J."/>
            <person name="Salamov A."/>
            <person name="Fey P."/>
            <person name="Gaudet P."/>
            <person name="Anjard C."/>
            <person name="Babu M.M."/>
            <person name="Basu S."/>
            <person name="Bushmanova Y."/>
            <person name="van der Wel H."/>
            <person name="Katoh-Kurasawa M."/>
            <person name="Dinh C."/>
            <person name="Coutinho P.M."/>
            <person name="Saito T."/>
            <person name="Elias M."/>
            <person name="Schaap P."/>
            <person name="Kay R.R."/>
            <person name="Henrissat B."/>
            <person name="Eichinger L."/>
            <person name="Rivero F."/>
            <person name="Putnam N.H."/>
            <person name="West C.M."/>
            <person name="Loomis W.F."/>
            <person name="Chisholm R.L."/>
            <person name="Shaulsky G."/>
            <person name="Strassmann J.E."/>
            <person name="Queller D.C."/>
            <person name="Kuspa A."/>
            <person name="Grigoriev I.V."/>
        </authorList>
    </citation>
    <scope>NUCLEOTIDE SEQUENCE [LARGE SCALE GENOMIC DNA]</scope>
    <source>
        <strain evidence="2">QSDP1</strain>
    </source>
</reference>
<dbReference type="OrthoDB" id="5986190at2759"/>
<dbReference type="OMA" id="EMGNANT"/>
<evidence type="ECO:0008006" key="3">
    <source>
        <dbReference type="Google" id="ProtNLM"/>
    </source>
</evidence>